<feature type="transmembrane region" description="Helical" evidence="5">
    <location>
        <begin position="75"/>
        <end position="92"/>
    </location>
</feature>
<evidence type="ECO:0000256" key="2">
    <source>
        <dbReference type="ARBA" id="ARBA00022692"/>
    </source>
</evidence>
<dbReference type="Pfam" id="PF07681">
    <property type="entry name" value="DoxX"/>
    <property type="match status" value="1"/>
</dbReference>
<feature type="transmembrane region" description="Helical" evidence="5">
    <location>
        <begin position="47"/>
        <end position="68"/>
    </location>
</feature>
<dbReference type="InterPro" id="IPR032808">
    <property type="entry name" value="DoxX"/>
</dbReference>
<keyword evidence="4 5" id="KW-0472">Membrane</keyword>
<proteinExistence type="predicted"/>
<dbReference type="OrthoDB" id="6169640at2"/>
<evidence type="ECO:0000256" key="5">
    <source>
        <dbReference type="SAM" id="Phobius"/>
    </source>
</evidence>
<dbReference type="Proteomes" id="UP000184170">
    <property type="component" value="Unassembled WGS sequence"/>
</dbReference>
<evidence type="ECO:0000256" key="4">
    <source>
        <dbReference type="ARBA" id="ARBA00023136"/>
    </source>
</evidence>
<keyword evidence="7" id="KW-1185">Reference proteome</keyword>
<evidence type="ECO:0000313" key="6">
    <source>
        <dbReference type="EMBL" id="SHF28268.1"/>
    </source>
</evidence>
<accession>A0A1M5ADC8</accession>
<evidence type="ECO:0000313" key="7">
    <source>
        <dbReference type="Proteomes" id="UP000184170"/>
    </source>
</evidence>
<comment type="subcellular location">
    <subcellularLocation>
        <location evidence="1">Membrane</location>
        <topology evidence="1">Multi-pass membrane protein</topology>
    </subcellularLocation>
</comment>
<protein>
    <submittedName>
        <fullName evidence="6">Uncharacterized membrane protein YphA, DoxX/SURF4 family</fullName>
    </submittedName>
</protein>
<dbReference type="RefSeq" id="WP_073273851.1">
    <property type="nucleotide sequence ID" value="NZ_FQVA01000001.1"/>
</dbReference>
<organism evidence="6 7">
    <name type="scientific">Microbulbifer donghaiensis</name>
    <dbReference type="NCBI Taxonomy" id="494016"/>
    <lineage>
        <taxon>Bacteria</taxon>
        <taxon>Pseudomonadati</taxon>
        <taxon>Pseudomonadota</taxon>
        <taxon>Gammaproteobacteria</taxon>
        <taxon>Cellvibrionales</taxon>
        <taxon>Microbulbiferaceae</taxon>
        <taxon>Microbulbifer</taxon>
    </lineage>
</organism>
<keyword evidence="3 5" id="KW-1133">Transmembrane helix</keyword>
<keyword evidence="2 5" id="KW-0812">Transmembrane</keyword>
<name>A0A1M5ADC8_9GAMM</name>
<evidence type="ECO:0000256" key="3">
    <source>
        <dbReference type="ARBA" id="ARBA00022989"/>
    </source>
</evidence>
<gene>
    <name evidence="6" type="ORF">SAMN04487965_1827</name>
</gene>
<sequence length="133" mass="14828">MRAYSLLLLRISLGLLLVIWGIDKLVNVSHAVAVSERFYLGLITAPTLWKIFGALQTALGLAVILGLWRRFSYPLQTLVNGATLLGVWQSVVDPWGWVLEGSNVLFYPSLIIFAGCLVLWAFLGDDRLALDRR</sequence>
<dbReference type="EMBL" id="FQVA01000001">
    <property type="protein sequence ID" value="SHF28268.1"/>
    <property type="molecule type" value="Genomic_DNA"/>
</dbReference>
<evidence type="ECO:0000256" key="1">
    <source>
        <dbReference type="ARBA" id="ARBA00004141"/>
    </source>
</evidence>
<dbReference type="STRING" id="494016.SAMN04487965_1827"/>
<reference evidence="7" key="1">
    <citation type="submission" date="2016-11" db="EMBL/GenBank/DDBJ databases">
        <authorList>
            <person name="Varghese N."/>
            <person name="Submissions S."/>
        </authorList>
    </citation>
    <scope>NUCLEOTIDE SEQUENCE [LARGE SCALE GENOMIC DNA]</scope>
    <source>
        <strain evidence="7">CGMCC 1.7063</strain>
    </source>
</reference>
<dbReference type="AlphaFoldDB" id="A0A1M5ADC8"/>
<feature type="transmembrane region" description="Helical" evidence="5">
    <location>
        <begin position="104"/>
        <end position="123"/>
    </location>
</feature>
<dbReference type="GO" id="GO:0016020">
    <property type="term" value="C:membrane"/>
    <property type="evidence" value="ECO:0007669"/>
    <property type="project" value="UniProtKB-SubCell"/>
</dbReference>